<proteinExistence type="inferred from homology"/>
<dbReference type="InterPro" id="IPR005828">
    <property type="entry name" value="MFS_sugar_transport-like"/>
</dbReference>
<keyword evidence="12" id="KW-1185">Reference proteome</keyword>
<evidence type="ECO:0000313" key="12">
    <source>
        <dbReference type="Proteomes" id="UP000054399"/>
    </source>
</evidence>
<dbReference type="PANTHER" id="PTHR48022">
    <property type="entry name" value="PLASTIDIC GLUCOSE TRANSPORTER 4"/>
    <property type="match status" value="1"/>
</dbReference>
<evidence type="ECO:0000256" key="2">
    <source>
        <dbReference type="ARBA" id="ARBA00010992"/>
    </source>
</evidence>
<evidence type="ECO:0000313" key="11">
    <source>
        <dbReference type="EMBL" id="KAL0243741.1"/>
    </source>
</evidence>
<keyword evidence="5 9" id="KW-1133">Transmembrane helix</keyword>
<feature type="transmembrane region" description="Helical" evidence="9">
    <location>
        <begin position="319"/>
        <end position="340"/>
    </location>
</feature>
<feature type="transmembrane region" description="Helical" evidence="9">
    <location>
        <begin position="285"/>
        <end position="307"/>
    </location>
</feature>
<comment type="subcellular location">
    <subcellularLocation>
        <location evidence="1">Membrane</location>
        <topology evidence="1">Multi-pass membrane protein</topology>
    </subcellularLocation>
</comment>
<evidence type="ECO:0000256" key="8">
    <source>
        <dbReference type="RuleBase" id="RU003346"/>
    </source>
</evidence>
<evidence type="ECO:0000256" key="1">
    <source>
        <dbReference type="ARBA" id="ARBA00004141"/>
    </source>
</evidence>
<keyword evidence="3 8" id="KW-0813">Transport</keyword>
<dbReference type="Proteomes" id="UP000054399">
    <property type="component" value="Unassembled WGS sequence"/>
</dbReference>
<organism evidence="11 12">
    <name type="scientific">Cryptococcus tetragattii IND107</name>
    <dbReference type="NCBI Taxonomy" id="1296105"/>
    <lineage>
        <taxon>Eukaryota</taxon>
        <taxon>Fungi</taxon>
        <taxon>Dikarya</taxon>
        <taxon>Basidiomycota</taxon>
        <taxon>Agaricomycotina</taxon>
        <taxon>Tremellomycetes</taxon>
        <taxon>Tremellales</taxon>
        <taxon>Cryptococcaceae</taxon>
        <taxon>Cryptococcus</taxon>
        <taxon>Cryptococcus gattii species complex</taxon>
    </lineage>
</organism>
<keyword evidence="6 9" id="KW-0472">Membrane</keyword>
<dbReference type="RefSeq" id="XP_066612108.1">
    <property type="nucleotide sequence ID" value="XM_066759461.1"/>
</dbReference>
<reference evidence="11 12" key="2">
    <citation type="submission" date="2024-01" db="EMBL/GenBank/DDBJ databases">
        <title>Comparative genomics of Cryptococcus and Kwoniella reveals pathogenesis evolution and contrasting modes of karyotype evolution via chromosome fusion or intercentromeric recombination.</title>
        <authorList>
            <person name="Coelho M.A."/>
            <person name="David-Palma M."/>
            <person name="Shea T."/>
            <person name="Bowers K."/>
            <person name="Mcginley-Smith S."/>
            <person name="Mohammad A.W."/>
            <person name="Gnirke A."/>
            <person name="Yurkov A.M."/>
            <person name="Nowrousian M."/>
            <person name="Sun S."/>
            <person name="Cuomo C.A."/>
            <person name="Heitman J."/>
        </authorList>
    </citation>
    <scope>NUCLEOTIDE SEQUENCE [LARGE SCALE GENOMIC DNA]</scope>
    <source>
        <strain evidence="11 12">IND107</strain>
    </source>
</reference>
<dbReference type="PROSITE" id="PS00216">
    <property type="entry name" value="SUGAR_TRANSPORT_1"/>
    <property type="match status" value="1"/>
</dbReference>
<evidence type="ECO:0000256" key="6">
    <source>
        <dbReference type="ARBA" id="ARBA00023136"/>
    </source>
</evidence>
<dbReference type="SUPFAM" id="SSF103473">
    <property type="entry name" value="MFS general substrate transporter"/>
    <property type="match status" value="1"/>
</dbReference>
<feature type="transmembrane region" description="Helical" evidence="9">
    <location>
        <begin position="26"/>
        <end position="44"/>
    </location>
</feature>
<dbReference type="PRINTS" id="PR00171">
    <property type="entry name" value="SUGRTRNSPORT"/>
</dbReference>
<evidence type="ECO:0000256" key="4">
    <source>
        <dbReference type="ARBA" id="ARBA00022692"/>
    </source>
</evidence>
<dbReference type="InterPro" id="IPR003663">
    <property type="entry name" value="Sugar/inositol_transpt"/>
</dbReference>
<dbReference type="InterPro" id="IPR005829">
    <property type="entry name" value="Sugar_transporter_CS"/>
</dbReference>
<dbReference type="Pfam" id="PF00083">
    <property type="entry name" value="Sugar_tr"/>
    <property type="match status" value="1"/>
</dbReference>
<feature type="transmembrane region" description="Helical" evidence="9">
    <location>
        <begin position="380"/>
        <end position="400"/>
    </location>
</feature>
<sequence length="542" mass="60169">MTVGQASSFADIPNNTSRYWFKDRGLKANVSHCLGLCCVIYYLANRKAIDDASLLNGLQAIRTWEEFLHYPTGNLLGLYAASFFLPTIFTAYIGDYCARRLGRRKTVALGTSIILGGSLINALATNPGMWVAGRAIIGAGGGIAKVATPALIQEIAHPRLRPTLACCYYPFFYFGSLFSALLCFAGLYIPNSWSWRLPSIIQVVGPIVVLITLLSCPESPRWLISVGRREQALAMLAKYHANGVMDDPLVQWELAEMEAALAQEQHNHQVSYTDFFKTSGNRRRLMVLISLSVGSNWVGNGVISYYLTPVLKSVGITSAVQITLLTSGLAIWNIILSFFAALHVERFGRRPLFLVSIAGMLASYAFVMGFSAGFAESHKASLGIAVIPFLFLYFGFYDIAWTPLPVPYTAEILPFNMRTKGLALFTSTGTLANAFNQFVNPIALKQLHWKYYAVYIAILIFYFVLAYCAYPETKNYTIEEVSMIFDKQKADIQHLGEHAIQEVEKGTTGHFEHQTVGSLEQKGITSHIEVTSIKNDRDRMMV</sequence>
<comment type="catalytic activity">
    <reaction evidence="7">
        <text>myo-inositol(out) + H(+)(out) = myo-inositol(in) + H(+)(in)</text>
        <dbReference type="Rhea" id="RHEA:60364"/>
        <dbReference type="ChEBI" id="CHEBI:15378"/>
        <dbReference type="ChEBI" id="CHEBI:17268"/>
    </reaction>
</comment>
<feature type="transmembrane region" description="Helical" evidence="9">
    <location>
        <begin position="195"/>
        <end position="214"/>
    </location>
</feature>
<feature type="transmembrane region" description="Helical" evidence="9">
    <location>
        <begin position="106"/>
        <end position="124"/>
    </location>
</feature>
<comment type="caution">
    <text evidence="11">The sequence shown here is derived from an EMBL/GenBank/DDBJ whole genome shotgun (WGS) entry which is preliminary data.</text>
</comment>
<dbReference type="InterPro" id="IPR020846">
    <property type="entry name" value="MFS_dom"/>
</dbReference>
<feature type="transmembrane region" description="Helical" evidence="9">
    <location>
        <begin position="164"/>
        <end position="189"/>
    </location>
</feature>
<feature type="transmembrane region" description="Helical" evidence="9">
    <location>
        <begin position="352"/>
        <end position="374"/>
    </location>
</feature>
<dbReference type="EMBL" id="ATAM02000009">
    <property type="protein sequence ID" value="KAL0243741.1"/>
    <property type="molecule type" value="Genomic_DNA"/>
</dbReference>
<evidence type="ECO:0000259" key="10">
    <source>
        <dbReference type="PROSITE" id="PS50850"/>
    </source>
</evidence>
<comment type="similarity">
    <text evidence="2 8">Belongs to the major facilitator superfamily. Sugar transporter (TC 2.A.1.1) family.</text>
</comment>
<dbReference type="PANTHER" id="PTHR48022:SF52">
    <property type="entry name" value="SUGAR TRANSPORTER, PUTATIVE-RELATED"/>
    <property type="match status" value="1"/>
</dbReference>
<dbReference type="PROSITE" id="PS00217">
    <property type="entry name" value="SUGAR_TRANSPORT_2"/>
    <property type="match status" value="1"/>
</dbReference>
<evidence type="ECO:0000256" key="7">
    <source>
        <dbReference type="ARBA" id="ARBA00049119"/>
    </source>
</evidence>
<reference evidence="12" key="1">
    <citation type="submission" date="2015-01" db="EMBL/GenBank/DDBJ databases">
        <title>The Genome Sequence of Cryptococcus gattii MMRL2647.</title>
        <authorList>
            <consortium name="The Broad Institute Genomics Platform"/>
            <person name="Cuomo C."/>
            <person name="Litvintseva A."/>
            <person name="Chen Y."/>
            <person name="Heitman J."/>
            <person name="Sun S."/>
            <person name="Springer D."/>
            <person name="Dromer F."/>
            <person name="Young S."/>
            <person name="Zeng Q."/>
            <person name="Gargeya S."/>
            <person name="Abouelleil A."/>
            <person name="Alvarado L."/>
            <person name="Chapman S.B."/>
            <person name="Gainer-Dewar J."/>
            <person name="Goldberg J."/>
            <person name="Griggs A."/>
            <person name="Gujja S."/>
            <person name="Hansen M."/>
            <person name="Howarth C."/>
            <person name="Imamovic A."/>
            <person name="Larimer J."/>
            <person name="Murphy C."/>
            <person name="Naylor J."/>
            <person name="Pearson M."/>
            <person name="Priest M."/>
            <person name="Roberts A."/>
            <person name="Saif S."/>
            <person name="Shea T."/>
            <person name="Sykes S."/>
            <person name="Wortman J."/>
            <person name="Nusbaum C."/>
            <person name="Birren B."/>
        </authorList>
    </citation>
    <scope>NUCLEOTIDE SEQUENCE [LARGE SCALE GENOMIC DNA]</scope>
    <source>
        <strain evidence="12">IND107</strain>
    </source>
</reference>
<feature type="transmembrane region" description="Helical" evidence="9">
    <location>
        <begin position="451"/>
        <end position="470"/>
    </location>
</feature>
<dbReference type="InterPro" id="IPR036259">
    <property type="entry name" value="MFS_trans_sf"/>
</dbReference>
<accession>A0ABR3BQ55</accession>
<dbReference type="Gene3D" id="1.20.1250.20">
    <property type="entry name" value="MFS general substrate transporter like domains"/>
    <property type="match status" value="1"/>
</dbReference>
<feature type="transmembrane region" description="Helical" evidence="9">
    <location>
        <begin position="76"/>
        <end position="94"/>
    </location>
</feature>
<keyword evidence="4 9" id="KW-0812">Transmembrane</keyword>
<name>A0ABR3BQ55_9TREE</name>
<dbReference type="PROSITE" id="PS50850">
    <property type="entry name" value="MFS"/>
    <property type="match status" value="1"/>
</dbReference>
<protein>
    <recommendedName>
        <fullName evidence="10">Major facilitator superfamily (MFS) profile domain-containing protein</fullName>
    </recommendedName>
</protein>
<feature type="domain" description="Major facilitator superfamily (MFS) profile" evidence="10">
    <location>
        <begin position="37"/>
        <end position="474"/>
    </location>
</feature>
<feature type="transmembrane region" description="Helical" evidence="9">
    <location>
        <begin position="421"/>
        <end position="439"/>
    </location>
</feature>
<feature type="transmembrane region" description="Helical" evidence="9">
    <location>
        <begin position="130"/>
        <end position="152"/>
    </location>
</feature>
<dbReference type="InterPro" id="IPR050360">
    <property type="entry name" value="MFS_Sugar_Transporters"/>
</dbReference>
<evidence type="ECO:0000256" key="5">
    <source>
        <dbReference type="ARBA" id="ARBA00022989"/>
    </source>
</evidence>
<dbReference type="NCBIfam" id="TIGR00879">
    <property type="entry name" value="SP"/>
    <property type="match status" value="1"/>
</dbReference>
<dbReference type="GeneID" id="91991857"/>
<evidence type="ECO:0000256" key="3">
    <source>
        <dbReference type="ARBA" id="ARBA00022448"/>
    </source>
</evidence>
<gene>
    <name evidence="11" type="ORF">I308_105001</name>
</gene>
<evidence type="ECO:0000256" key="9">
    <source>
        <dbReference type="SAM" id="Phobius"/>
    </source>
</evidence>